<dbReference type="InterPro" id="IPR036188">
    <property type="entry name" value="FAD/NAD-bd_sf"/>
</dbReference>
<dbReference type="GO" id="GO:0016491">
    <property type="term" value="F:oxidoreductase activity"/>
    <property type="evidence" value="ECO:0007669"/>
    <property type="project" value="InterPro"/>
</dbReference>
<dbReference type="Pfam" id="PF13450">
    <property type="entry name" value="NAD_binding_8"/>
    <property type="match status" value="1"/>
</dbReference>
<dbReference type="Pfam" id="PF01593">
    <property type="entry name" value="Amino_oxidase"/>
    <property type="match status" value="1"/>
</dbReference>
<name>A0A2N3Y675_SACSN</name>
<dbReference type="InterPro" id="IPR002937">
    <property type="entry name" value="Amino_oxidase"/>
</dbReference>
<comment type="subunit">
    <text evidence="2">Interacts with COX5B; this interaction may contribute to localize PYROXD2 to the inner face of the inner mitochondrial membrane.</text>
</comment>
<comment type="caution">
    <text evidence="5">The sequence shown here is derived from an EMBL/GenBank/DDBJ whole genome shotgun (WGS) entry which is preliminary data.</text>
</comment>
<evidence type="ECO:0000313" key="5">
    <source>
        <dbReference type="EMBL" id="PKW18424.1"/>
    </source>
</evidence>
<keyword evidence="6" id="KW-1185">Reference proteome</keyword>
<dbReference type="Proteomes" id="UP000233786">
    <property type="component" value="Unassembled WGS sequence"/>
</dbReference>
<sequence length="525" mass="55616">MSPHVVVVGGGHNGLVAANYLARFGMRVTLLEARPTLGGMAGRLEYLPGYLGAITNSPGSLEGRIIQELELARHGLRFVSPDVTLLQRMGEGLFVGWRDRDRVAAQLETFATGEAKRHRLLVERLDALGAASGLSLWEPPPSLQEALDRMPTAVRDEFRLVVLDGSLNDLLAESLRTDAAKSLMMMLALNGQLVSPDAPGSAMGLLMRPISRASSTEDVLGIGDAPLRGSVGLPVGSMSAIVDALARAAGEHGVQIRTNAPVVRLELAEHGQVTAVVLESGEQITGVDMVVSAVEPSRLATMLPSGALTEAATPEPPEGSAFKIALALDSLPGVAGAPEDVPLETLLSAQFRVAPDPAYITAAVEDGIAGRPSAKPIMWGLIPSLTSEGLAPKGKHLMSINVWHAPYRLGREYWREHGATFFGACLAQLEESFPGLQTRIEDARWFSPHDLEDEFGLTGSNITHGDMLPSQLLDGRPGTDFTRAARSMGIVVGGAGSWPGGYVTGAPGRNAATLVNKMVRSLRLR</sequence>
<dbReference type="AlphaFoldDB" id="A0A2N3Y675"/>
<feature type="domain" description="Amine oxidase" evidence="4">
    <location>
        <begin position="228"/>
        <end position="328"/>
    </location>
</feature>
<dbReference type="Gene3D" id="3.50.50.60">
    <property type="entry name" value="FAD/NAD(P)-binding domain"/>
    <property type="match status" value="2"/>
</dbReference>
<accession>A0A2N3Y675</accession>
<dbReference type="SUPFAM" id="SSF51905">
    <property type="entry name" value="FAD/NAD(P)-binding domain"/>
    <property type="match status" value="1"/>
</dbReference>
<dbReference type="PANTHER" id="PTHR10668:SF103">
    <property type="entry name" value="PYRIDINE NUCLEOTIDE-DISULFIDE OXIDOREDUCTASE DOMAIN-CONTAINING PROTEIN 2"/>
    <property type="match status" value="1"/>
</dbReference>
<evidence type="ECO:0000313" key="6">
    <source>
        <dbReference type="Proteomes" id="UP000233786"/>
    </source>
</evidence>
<dbReference type="OrthoDB" id="9803192at2"/>
<proteinExistence type="predicted"/>
<protein>
    <recommendedName>
        <fullName evidence="3">Pyridine nucleotide-disulfide oxidoreductase domain-containing protein 2</fullName>
    </recommendedName>
</protein>
<organism evidence="5 6">
    <name type="scientific">Saccharopolyspora spinosa</name>
    <dbReference type="NCBI Taxonomy" id="60894"/>
    <lineage>
        <taxon>Bacteria</taxon>
        <taxon>Bacillati</taxon>
        <taxon>Actinomycetota</taxon>
        <taxon>Actinomycetes</taxon>
        <taxon>Pseudonocardiales</taxon>
        <taxon>Pseudonocardiaceae</taxon>
        <taxon>Saccharopolyspora</taxon>
    </lineage>
</organism>
<dbReference type="STRING" id="994479.GCA_000194155_04475"/>
<comment type="function">
    <text evidence="1">Probable oxidoreductase that may play a role as regulator of mitochondrial function.</text>
</comment>
<evidence type="ECO:0000256" key="1">
    <source>
        <dbReference type="ARBA" id="ARBA00037217"/>
    </source>
</evidence>
<gene>
    <name evidence="5" type="ORF">A8926_6505</name>
</gene>
<evidence type="ECO:0000259" key="4">
    <source>
        <dbReference type="Pfam" id="PF01593"/>
    </source>
</evidence>
<dbReference type="EMBL" id="PJNB01000001">
    <property type="protein sequence ID" value="PKW18424.1"/>
    <property type="molecule type" value="Genomic_DNA"/>
</dbReference>
<dbReference type="PANTHER" id="PTHR10668">
    <property type="entry name" value="PHYTOENE DEHYDROGENASE"/>
    <property type="match status" value="1"/>
</dbReference>
<evidence type="ECO:0000256" key="3">
    <source>
        <dbReference type="ARBA" id="ARBA00040298"/>
    </source>
</evidence>
<reference evidence="5" key="1">
    <citation type="submission" date="2017-12" db="EMBL/GenBank/DDBJ databases">
        <title>Sequencing the genomes of 1000 Actinobacteria strains.</title>
        <authorList>
            <person name="Klenk H.-P."/>
        </authorList>
    </citation>
    <scope>NUCLEOTIDE SEQUENCE [LARGE SCALE GENOMIC DNA]</scope>
    <source>
        <strain evidence="5">DSM 44228</strain>
    </source>
</reference>
<evidence type="ECO:0000256" key="2">
    <source>
        <dbReference type="ARBA" id="ARBA00038825"/>
    </source>
</evidence>
<dbReference type="RefSeq" id="WP_029535621.1">
    <property type="nucleotide sequence ID" value="NZ_CP061007.1"/>
</dbReference>